<name>A0A182S4H2_ANOFN</name>
<evidence type="ECO:0000313" key="1">
    <source>
        <dbReference type="EnsemblMetazoa" id="AFUN015282-PA"/>
    </source>
</evidence>
<protein>
    <submittedName>
        <fullName evidence="1">Uncharacterized protein</fullName>
    </submittedName>
</protein>
<organism evidence="1">
    <name type="scientific">Anopheles funestus</name>
    <name type="common">African malaria mosquito</name>
    <dbReference type="NCBI Taxonomy" id="62324"/>
    <lineage>
        <taxon>Eukaryota</taxon>
        <taxon>Metazoa</taxon>
        <taxon>Ecdysozoa</taxon>
        <taxon>Arthropoda</taxon>
        <taxon>Hexapoda</taxon>
        <taxon>Insecta</taxon>
        <taxon>Pterygota</taxon>
        <taxon>Neoptera</taxon>
        <taxon>Endopterygota</taxon>
        <taxon>Diptera</taxon>
        <taxon>Nematocera</taxon>
        <taxon>Culicoidea</taxon>
        <taxon>Culicidae</taxon>
        <taxon>Anophelinae</taxon>
        <taxon>Anopheles</taxon>
    </lineage>
</organism>
<sequence length="89" mass="10319">MHGLKPNATRALPHTHTHALLRTDSVTTTHASPFSRRTKSTALFNRADIFIITDRRHLDLQWRHFSTKGTIILWRNKRTPIEFTVVSAF</sequence>
<dbReference type="AlphaFoldDB" id="A0A182S4H2"/>
<proteinExistence type="predicted"/>
<dbReference type="EnsemblMetazoa" id="AFUN015282-RA">
    <property type="protein sequence ID" value="AFUN015282-PA"/>
    <property type="gene ID" value="AFUN015282"/>
</dbReference>
<reference evidence="1" key="1">
    <citation type="submission" date="2020-05" db="UniProtKB">
        <authorList>
            <consortium name="EnsemblMetazoa"/>
        </authorList>
    </citation>
    <scope>IDENTIFICATION</scope>
    <source>
        <strain evidence="1">FUMOZ</strain>
    </source>
</reference>
<accession>A0A182S4H2</accession>
<dbReference type="VEuPathDB" id="VectorBase:AFUN015282"/>